<reference evidence="2 3" key="1">
    <citation type="submission" date="2020-08" db="EMBL/GenBank/DDBJ databases">
        <title>Genomic Encyclopedia of Type Strains, Phase IV (KMG-IV): sequencing the most valuable type-strain genomes for metagenomic binning, comparative biology and taxonomic classification.</title>
        <authorList>
            <person name="Goeker M."/>
        </authorList>
    </citation>
    <scope>NUCLEOTIDE SEQUENCE [LARGE SCALE GENOMIC DNA]</scope>
    <source>
        <strain evidence="2 3">DSM 106739</strain>
    </source>
</reference>
<name>A0A840BP18_9RHOO</name>
<dbReference type="AlphaFoldDB" id="A0A840BP18"/>
<keyword evidence="3" id="KW-1185">Reference proteome</keyword>
<evidence type="ECO:0000313" key="3">
    <source>
        <dbReference type="Proteomes" id="UP000561045"/>
    </source>
</evidence>
<dbReference type="Gene3D" id="3.40.1350.10">
    <property type="match status" value="1"/>
</dbReference>
<organism evidence="2 3">
    <name type="scientific">Niveibacterium umoris</name>
    <dbReference type="NCBI Taxonomy" id="1193620"/>
    <lineage>
        <taxon>Bacteria</taxon>
        <taxon>Pseudomonadati</taxon>
        <taxon>Pseudomonadota</taxon>
        <taxon>Betaproteobacteria</taxon>
        <taxon>Rhodocyclales</taxon>
        <taxon>Rhodocyclaceae</taxon>
        <taxon>Niveibacterium</taxon>
    </lineage>
</organism>
<feature type="domain" description="TnsA endonuclease N-terminal" evidence="1">
    <location>
        <begin position="75"/>
        <end position="169"/>
    </location>
</feature>
<sequence length="267" mass="30369">MAGTKARRPSPKIVERWIEAGFGQGAGMAYKPFVFVRDVPSIGASNTVKSWATGRNHHYLSRQEFKVHLVAEYCSSILDIREQFALLPWDETQSIARQLGIKHPRYPATTTPTVITTDLLLTMKRPDGMELIAVSVKLTKDLEPRVLEKLLIERLYWNRRGIRWILATEKNIPNVRAENLLFFEMALNDDRATKSGVDPAHFSRQFEANHSPNRCFNNVLSKTSRDLSLDIQTGHALLGTAVWKRASRIDIDTARLDHRSPVVLISR</sequence>
<protein>
    <recommendedName>
        <fullName evidence="1">TnsA endonuclease N-terminal domain-containing protein</fullName>
    </recommendedName>
</protein>
<comment type="caution">
    <text evidence="2">The sequence shown here is derived from an EMBL/GenBank/DDBJ whole genome shotgun (WGS) entry which is preliminary data.</text>
</comment>
<accession>A0A840BP18</accession>
<proteinExistence type="predicted"/>
<dbReference type="Pfam" id="PF08722">
    <property type="entry name" value="Tn7_TnsA-like_N"/>
    <property type="match status" value="1"/>
</dbReference>
<dbReference type="InterPro" id="IPR011856">
    <property type="entry name" value="tRNA_endonuc-like_dom_sf"/>
</dbReference>
<dbReference type="EMBL" id="JACIET010000002">
    <property type="protein sequence ID" value="MBB4013412.1"/>
    <property type="molecule type" value="Genomic_DNA"/>
</dbReference>
<evidence type="ECO:0000259" key="1">
    <source>
        <dbReference type="Pfam" id="PF08722"/>
    </source>
</evidence>
<dbReference type="RefSeq" id="WP_183635288.1">
    <property type="nucleotide sequence ID" value="NZ_BAABLE010000005.1"/>
</dbReference>
<dbReference type="GO" id="GO:0003676">
    <property type="term" value="F:nucleic acid binding"/>
    <property type="evidence" value="ECO:0007669"/>
    <property type="project" value="InterPro"/>
</dbReference>
<evidence type="ECO:0000313" key="2">
    <source>
        <dbReference type="EMBL" id="MBB4013412.1"/>
    </source>
</evidence>
<gene>
    <name evidence="2" type="ORF">GGR36_002758</name>
</gene>
<dbReference type="CDD" id="cd22362">
    <property type="entry name" value="TnsA_endonuclease-like"/>
    <property type="match status" value="1"/>
</dbReference>
<dbReference type="InterPro" id="IPR011335">
    <property type="entry name" value="Restrct_endonuc-II-like"/>
</dbReference>
<dbReference type="InterPro" id="IPR014833">
    <property type="entry name" value="TnsA_N"/>
</dbReference>
<dbReference type="Proteomes" id="UP000561045">
    <property type="component" value="Unassembled WGS sequence"/>
</dbReference>
<dbReference type="SUPFAM" id="SSF52980">
    <property type="entry name" value="Restriction endonuclease-like"/>
    <property type="match status" value="1"/>
</dbReference>